<keyword evidence="4" id="KW-0812">Transmembrane</keyword>
<dbReference type="Pfam" id="PF00691">
    <property type="entry name" value="OmpA"/>
    <property type="match status" value="1"/>
</dbReference>
<feature type="domain" description="OmpA-like" evidence="9">
    <location>
        <begin position="303"/>
        <end position="417"/>
    </location>
</feature>
<evidence type="ECO:0000256" key="2">
    <source>
        <dbReference type="ARBA" id="ARBA00008914"/>
    </source>
</evidence>
<dbReference type="OrthoDB" id="7170686at2"/>
<evidence type="ECO:0000256" key="7">
    <source>
        <dbReference type="PROSITE-ProRule" id="PRU00473"/>
    </source>
</evidence>
<gene>
    <name evidence="10" type="ORF">DES45_1116</name>
</gene>
<evidence type="ECO:0000256" key="4">
    <source>
        <dbReference type="ARBA" id="ARBA00022692"/>
    </source>
</evidence>
<dbReference type="PROSITE" id="PS51123">
    <property type="entry name" value="OMPA_2"/>
    <property type="match status" value="1"/>
</dbReference>
<dbReference type="Proteomes" id="UP000254925">
    <property type="component" value="Unassembled WGS sequence"/>
</dbReference>
<accession>A0A370HHN2</accession>
<dbReference type="GO" id="GO:0005886">
    <property type="term" value="C:plasma membrane"/>
    <property type="evidence" value="ECO:0007669"/>
    <property type="project" value="UniProtKB-SubCell"/>
</dbReference>
<keyword evidence="6 7" id="KW-0472">Membrane</keyword>
<dbReference type="NCBIfam" id="NF004651">
    <property type="entry name" value="PRK05996.1"/>
    <property type="match status" value="1"/>
</dbReference>
<dbReference type="PANTHER" id="PTHR30329:SF21">
    <property type="entry name" value="LIPOPROTEIN YIAD-RELATED"/>
    <property type="match status" value="1"/>
</dbReference>
<dbReference type="Pfam" id="PF13677">
    <property type="entry name" value="MotB_plug"/>
    <property type="match status" value="1"/>
</dbReference>
<dbReference type="InterPro" id="IPR025713">
    <property type="entry name" value="MotB-like_N_dom"/>
</dbReference>
<organism evidence="10 11">
    <name type="scientific">Microvirga subterranea</name>
    <dbReference type="NCBI Taxonomy" id="186651"/>
    <lineage>
        <taxon>Bacteria</taxon>
        <taxon>Pseudomonadati</taxon>
        <taxon>Pseudomonadota</taxon>
        <taxon>Alphaproteobacteria</taxon>
        <taxon>Hyphomicrobiales</taxon>
        <taxon>Methylobacteriaceae</taxon>
        <taxon>Microvirga</taxon>
    </lineage>
</organism>
<dbReference type="EMBL" id="QQBB01000011">
    <property type="protein sequence ID" value="RDI54830.1"/>
    <property type="molecule type" value="Genomic_DNA"/>
</dbReference>
<keyword evidence="11" id="KW-1185">Reference proteome</keyword>
<comment type="similarity">
    <text evidence="2">Belongs to the MotB family.</text>
</comment>
<evidence type="ECO:0000256" key="1">
    <source>
        <dbReference type="ARBA" id="ARBA00004162"/>
    </source>
</evidence>
<comment type="subcellular location">
    <subcellularLocation>
        <location evidence="1">Cell membrane</location>
        <topology evidence="1">Single-pass membrane protein</topology>
    </subcellularLocation>
</comment>
<comment type="caution">
    <text evidence="10">The sequence shown here is derived from an EMBL/GenBank/DDBJ whole genome shotgun (WGS) entry which is preliminary data.</text>
</comment>
<dbReference type="Gene3D" id="3.30.1330.60">
    <property type="entry name" value="OmpA-like domain"/>
    <property type="match status" value="1"/>
</dbReference>
<dbReference type="RefSeq" id="WP_114772292.1">
    <property type="nucleotide sequence ID" value="NZ_QQBB01000011.1"/>
</dbReference>
<protein>
    <submittedName>
        <fullName evidence="10">Chemotaxis protein MotB</fullName>
    </submittedName>
</protein>
<dbReference type="SUPFAM" id="SSF103088">
    <property type="entry name" value="OmpA-like"/>
    <property type="match status" value="1"/>
</dbReference>
<reference evidence="10 11" key="1">
    <citation type="submission" date="2018-07" db="EMBL/GenBank/DDBJ databases">
        <title>Genomic Encyclopedia of Type Strains, Phase IV (KMG-IV): sequencing the most valuable type-strain genomes for metagenomic binning, comparative biology and taxonomic classification.</title>
        <authorList>
            <person name="Goeker M."/>
        </authorList>
    </citation>
    <scope>NUCLEOTIDE SEQUENCE [LARGE SCALE GENOMIC DNA]</scope>
    <source>
        <strain evidence="10 11">DSM 14364</strain>
    </source>
</reference>
<dbReference type="InterPro" id="IPR006665">
    <property type="entry name" value="OmpA-like"/>
</dbReference>
<feature type="region of interest" description="Disordered" evidence="8">
    <location>
        <begin position="151"/>
        <end position="263"/>
    </location>
</feature>
<feature type="region of interest" description="Disordered" evidence="8">
    <location>
        <begin position="70"/>
        <end position="131"/>
    </location>
</feature>
<feature type="compositionally biased region" description="Low complexity" evidence="8">
    <location>
        <begin position="247"/>
        <end position="260"/>
    </location>
</feature>
<name>A0A370HHN2_9HYPH</name>
<dbReference type="InterPro" id="IPR050330">
    <property type="entry name" value="Bact_OuterMem_StrucFunc"/>
</dbReference>
<evidence type="ECO:0000256" key="8">
    <source>
        <dbReference type="SAM" id="MobiDB-lite"/>
    </source>
</evidence>
<evidence type="ECO:0000259" key="9">
    <source>
        <dbReference type="PROSITE" id="PS51123"/>
    </source>
</evidence>
<dbReference type="InterPro" id="IPR036737">
    <property type="entry name" value="OmpA-like_sf"/>
</dbReference>
<evidence type="ECO:0000313" key="11">
    <source>
        <dbReference type="Proteomes" id="UP000254925"/>
    </source>
</evidence>
<dbReference type="PANTHER" id="PTHR30329">
    <property type="entry name" value="STATOR ELEMENT OF FLAGELLAR MOTOR COMPLEX"/>
    <property type="match status" value="1"/>
</dbReference>
<sequence length="417" mass="44931">MSDKQELIIVRRYEAEEEHHKGGVWKIAHADFMTAMMAFFLVMWLISVADKDTRASVANYFNPVQLAESTPHRKGLEDPHSTAPTGDGEADPAAQKDKASDKSTGGAEAGKGKGKGEGESGSAPATQRPRFDEGALFQDPYAVLAKLAVEPEQERPQDTFGVDVTSGENVEPGVRGGEAQRDPFDPLYWQIAPVPRPKSANPGEPGTTSPMPPEAKLDALAPSMRAPTPKDMSKADKAHGEGAKVNPPAAGAEAAAAGPEPKSDVQDAALRAEIANAVQGKADKGPKPHVDVSRTVEGLLISVTDEIDFSMFAIGSAEPQPKVVRAMEKIAKIIGARPGKIIIRGHTDGRPFKSDNYDNWRLSTARAHMAYYMLVRGGIDEARFERVEGHADRNLKNSSNPNAAENRRIEILLREQP</sequence>
<dbReference type="AlphaFoldDB" id="A0A370HHN2"/>
<keyword evidence="3" id="KW-1003">Cell membrane</keyword>
<keyword evidence="5" id="KW-1133">Transmembrane helix</keyword>
<proteinExistence type="inferred from homology"/>
<feature type="compositionally biased region" description="Basic and acidic residues" evidence="8">
    <location>
        <begin position="70"/>
        <end position="80"/>
    </location>
</feature>
<evidence type="ECO:0000256" key="6">
    <source>
        <dbReference type="ARBA" id="ARBA00023136"/>
    </source>
</evidence>
<evidence type="ECO:0000256" key="3">
    <source>
        <dbReference type="ARBA" id="ARBA00022475"/>
    </source>
</evidence>
<evidence type="ECO:0000256" key="5">
    <source>
        <dbReference type="ARBA" id="ARBA00022989"/>
    </source>
</evidence>
<dbReference type="CDD" id="cd07185">
    <property type="entry name" value="OmpA_C-like"/>
    <property type="match status" value="1"/>
</dbReference>
<evidence type="ECO:0000313" key="10">
    <source>
        <dbReference type="EMBL" id="RDI54830.1"/>
    </source>
</evidence>
<feature type="compositionally biased region" description="Basic and acidic residues" evidence="8">
    <location>
        <begin position="231"/>
        <end position="242"/>
    </location>
</feature>